<comment type="subcellular location">
    <subcellularLocation>
        <location evidence="1">Membrane</location>
        <topology evidence="1">Multi-pass membrane protein</topology>
    </subcellularLocation>
</comment>
<sequence>MSGRAVVQDADGTTAGAKGRGEAGDPTSPEPAGSSMAEHDEPDRGAEAPERSSQSAERPEPDAEAPAPDPGMARIKEVAAGVWDDPWLTWPNLLSLVRLAGVPLFLWLLLGPQSDLLALLVLVVSGATDWLDGKLARWLDQYSRVGELLDPAADRLYIVATLIAFVLRDVIPWWAAAALIGRDVVLTLCLPVLRWHGFEPPEVHYLGKAATFCLMYAFPLLLLVQEDFAFEGVVRPVAYAFTCWGGALYVWAGVLYLMQVIAAVRAARSRPA</sequence>
<accession>A0A840NCU7</accession>
<evidence type="ECO:0000256" key="13">
    <source>
        <dbReference type="SAM" id="Phobius"/>
    </source>
</evidence>
<feature type="transmembrane region" description="Helical" evidence="13">
    <location>
        <begin position="205"/>
        <end position="225"/>
    </location>
</feature>
<dbReference type="InterPro" id="IPR048254">
    <property type="entry name" value="CDP_ALCOHOL_P_TRANSF_CS"/>
</dbReference>
<dbReference type="PROSITE" id="PS00379">
    <property type="entry name" value="CDP_ALCOHOL_P_TRANSF"/>
    <property type="match status" value="1"/>
</dbReference>
<proteinExistence type="inferred from homology"/>
<name>A0A840NCU7_9PSEU</name>
<comment type="caution">
    <text evidence="14">The sequence shown here is derived from an EMBL/GenBank/DDBJ whole genome shotgun (WGS) entry which is preliminary data.</text>
</comment>
<evidence type="ECO:0000256" key="5">
    <source>
        <dbReference type="ARBA" id="ARBA00022692"/>
    </source>
</evidence>
<gene>
    <name evidence="14" type="ORF">BJ969_002838</name>
</gene>
<keyword evidence="6 13" id="KW-1133">Transmembrane helix</keyword>
<feature type="region of interest" description="Disordered" evidence="12">
    <location>
        <begin position="1"/>
        <end position="71"/>
    </location>
</feature>
<protein>
    <submittedName>
        <fullName evidence="14">Cardiolipin synthase</fullName>
        <ecNumber evidence="14">2.7.8.41</ecNumber>
    </submittedName>
</protein>
<keyword evidence="4 11" id="KW-0808">Transferase</keyword>
<keyword evidence="9" id="KW-0594">Phospholipid biosynthesis</keyword>
<keyword evidence="5 13" id="KW-0812">Transmembrane</keyword>
<evidence type="ECO:0000256" key="6">
    <source>
        <dbReference type="ARBA" id="ARBA00022989"/>
    </source>
</evidence>
<evidence type="ECO:0000256" key="2">
    <source>
        <dbReference type="ARBA" id="ARBA00010441"/>
    </source>
</evidence>
<evidence type="ECO:0000256" key="3">
    <source>
        <dbReference type="ARBA" id="ARBA00022516"/>
    </source>
</evidence>
<evidence type="ECO:0000256" key="4">
    <source>
        <dbReference type="ARBA" id="ARBA00022679"/>
    </source>
</evidence>
<organism evidence="14 15">
    <name type="scientific">Saccharopolyspora gloriosae</name>
    <dbReference type="NCBI Taxonomy" id="455344"/>
    <lineage>
        <taxon>Bacteria</taxon>
        <taxon>Bacillati</taxon>
        <taxon>Actinomycetota</taxon>
        <taxon>Actinomycetes</taxon>
        <taxon>Pseudonocardiales</taxon>
        <taxon>Pseudonocardiaceae</taxon>
        <taxon>Saccharopolyspora</taxon>
    </lineage>
</organism>
<dbReference type="EMBL" id="JACHIV010000001">
    <property type="protein sequence ID" value="MBB5069750.1"/>
    <property type="molecule type" value="Genomic_DNA"/>
</dbReference>
<evidence type="ECO:0000256" key="9">
    <source>
        <dbReference type="ARBA" id="ARBA00023209"/>
    </source>
</evidence>
<dbReference type="Proteomes" id="UP000580474">
    <property type="component" value="Unassembled WGS sequence"/>
</dbReference>
<dbReference type="AlphaFoldDB" id="A0A840NCU7"/>
<dbReference type="PANTHER" id="PTHR14269:SF62">
    <property type="entry name" value="CDP-DIACYLGLYCEROL--GLYCEROL-3-PHOSPHATE 3-PHOSPHATIDYLTRANSFERASE 1, CHLOROPLASTIC"/>
    <property type="match status" value="1"/>
</dbReference>
<dbReference type="Pfam" id="PF01066">
    <property type="entry name" value="CDP-OH_P_transf"/>
    <property type="match status" value="1"/>
</dbReference>
<keyword evidence="10" id="KW-1208">Phospholipid metabolism</keyword>
<dbReference type="Gene3D" id="1.20.120.1760">
    <property type="match status" value="1"/>
</dbReference>
<evidence type="ECO:0000256" key="8">
    <source>
        <dbReference type="ARBA" id="ARBA00023136"/>
    </source>
</evidence>
<evidence type="ECO:0000256" key="12">
    <source>
        <dbReference type="SAM" id="MobiDB-lite"/>
    </source>
</evidence>
<feature type="transmembrane region" description="Helical" evidence="13">
    <location>
        <begin position="173"/>
        <end position="193"/>
    </location>
</feature>
<comment type="similarity">
    <text evidence="2 11">Belongs to the CDP-alcohol phosphatidyltransferase class-I family.</text>
</comment>
<keyword evidence="7" id="KW-0443">Lipid metabolism</keyword>
<dbReference type="InterPro" id="IPR050324">
    <property type="entry name" value="CDP-alcohol_PTase-I"/>
</dbReference>
<feature type="transmembrane region" description="Helical" evidence="13">
    <location>
        <begin position="237"/>
        <end position="264"/>
    </location>
</feature>
<dbReference type="PANTHER" id="PTHR14269">
    <property type="entry name" value="CDP-DIACYLGLYCEROL--GLYCEROL-3-PHOSPHATE 3-PHOSPHATIDYLTRANSFERASE-RELATED"/>
    <property type="match status" value="1"/>
</dbReference>
<dbReference type="GO" id="GO:0046474">
    <property type="term" value="P:glycerophospholipid biosynthetic process"/>
    <property type="evidence" value="ECO:0007669"/>
    <property type="project" value="TreeGrafter"/>
</dbReference>
<dbReference type="InterPro" id="IPR000462">
    <property type="entry name" value="CDP-OH_P_trans"/>
</dbReference>
<evidence type="ECO:0000256" key="10">
    <source>
        <dbReference type="ARBA" id="ARBA00023264"/>
    </source>
</evidence>
<evidence type="ECO:0000256" key="1">
    <source>
        <dbReference type="ARBA" id="ARBA00004141"/>
    </source>
</evidence>
<dbReference type="InterPro" id="IPR043130">
    <property type="entry name" value="CDP-OH_PTrfase_TM_dom"/>
</dbReference>
<keyword evidence="15" id="KW-1185">Reference proteome</keyword>
<dbReference type="EC" id="2.7.8.41" evidence="14"/>
<keyword evidence="3" id="KW-0444">Lipid biosynthesis</keyword>
<evidence type="ECO:0000313" key="14">
    <source>
        <dbReference type="EMBL" id="MBB5069750.1"/>
    </source>
</evidence>
<reference evidence="14 15" key="1">
    <citation type="submission" date="2020-08" db="EMBL/GenBank/DDBJ databases">
        <title>Sequencing the genomes of 1000 actinobacteria strains.</title>
        <authorList>
            <person name="Klenk H.-P."/>
        </authorList>
    </citation>
    <scope>NUCLEOTIDE SEQUENCE [LARGE SCALE GENOMIC DNA]</scope>
    <source>
        <strain evidence="14 15">DSM 45582</strain>
    </source>
</reference>
<keyword evidence="8 13" id="KW-0472">Membrane</keyword>
<feature type="compositionally biased region" description="Basic and acidic residues" evidence="12">
    <location>
        <begin position="37"/>
        <end position="50"/>
    </location>
</feature>
<dbReference type="GO" id="GO:0043337">
    <property type="term" value="F:cardiolipin synthase (CMP-forming)"/>
    <property type="evidence" value="ECO:0007669"/>
    <property type="project" value="UniProtKB-EC"/>
</dbReference>
<evidence type="ECO:0000313" key="15">
    <source>
        <dbReference type="Proteomes" id="UP000580474"/>
    </source>
</evidence>
<evidence type="ECO:0000256" key="7">
    <source>
        <dbReference type="ARBA" id="ARBA00023098"/>
    </source>
</evidence>
<dbReference type="GO" id="GO:0016020">
    <property type="term" value="C:membrane"/>
    <property type="evidence" value="ECO:0007669"/>
    <property type="project" value="UniProtKB-SubCell"/>
</dbReference>
<evidence type="ECO:0000256" key="11">
    <source>
        <dbReference type="RuleBase" id="RU003750"/>
    </source>
</evidence>